<protein>
    <recommendedName>
        <fullName evidence="3">Nephrocystin 3-like N-terminal domain-containing protein</fullName>
    </recommendedName>
</protein>
<evidence type="ECO:0000259" key="3">
    <source>
        <dbReference type="Pfam" id="PF24883"/>
    </source>
</evidence>
<dbReference type="GO" id="GO:0003824">
    <property type="term" value="F:catalytic activity"/>
    <property type="evidence" value="ECO:0007669"/>
    <property type="project" value="InterPro"/>
</dbReference>
<keyword evidence="5" id="KW-1185">Reference proteome</keyword>
<dbReference type="Proteomes" id="UP000639643">
    <property type="component" value="Unassembled WGS sequence"/>
</dbReference>
<dbReference type="SUPFAM" id="SSF52540">
    <property type="entry name" value="P-loop containing nucleoside triphosphate hydrolases"/>
    <property type="match status" value="1"/>
</dbReference>
<dbReference type="InterPro" id="IPR053137">
    <property type="entry name" value="NLR-like"/>
</dbReference>
<dbReference type="InterPro" id="IPR035994">
    <property type="entry name" value="Nucleoside_phosphorylase_sf"/>
</dbReference>
<dbReference type="GO" id="GO:0009116">
    <property type="term" value="P:nucleoside metabolic process"/>
    <property type="evidence" value="ECO:0007669"/>
    <property type="project" value="InterPro"/>
</dbReference>
<name>A0A8H6KQQ0_9PEZI</name>
<evidence type="ECO:0000313" key="4">
    <source>
        <dbReference type="EMBL" id="KAF6835506.1"/>
    </source>
</evidence>
<gene>
    <name evidence="4" type="ORF">CMUS01_05730</name>
</gene>
<dbReference type="EMBL" id="WIGM01000175">
    <property type="protein sequence ID" value="KAF6835506.1"/>
    <property type="molecule type" value="Genomic_DNA"/>
</dbReference>
<reference evidence="4" key="1">
    <citation type="journal article" date="2020" name="Phytopathology">
        <title>Genome Sequence Resources of Colletotrichum truncatum, C. plurivorum, C. musicola, and C. sojae: Four Species Pathogenic to Soybean (Glycine max).</title>
        <authorList>
            <person name="Rogerio F."/>
            <person name="Boufleur T.R."/>
            <person name="Ciampi-Guillardi M."/>
            <person name="Sukno S.A."/>
            <person name="Thon M.R."/>
            <person name="Massola Junior N.S."/>
            <person name="Baroncelli R."/>
        </authorList>
    </citation>
    <scope>NUCLEOTIDE SEQUENCE</scope>
    <source>
        <strain evidence="4">LFN0074</strain>
    </source>
</reference>
<feature type="domain" description="Nephrocystin 3-like N-terminal" evidence="3">
    <location>
        <begin position="365"/>
        <end position="538"/>
    </location>
</feature>
<keyword evidence="1" id="KW-0677">Repeat</keyword>
<dbReference type="SUPFAM" id="SSF53167">
    <property type="entry name" value="Purine and uridine phosphorylases"/>
    <property type="match status" value="1"/>
</dbReference>
<evidence type="ECO:0000313" key="5">
    <source>
        <dbReference type="Proteomes" id="UP000639643"/>
    </source>
</evidence>
<dbReference type="PANTHER" id="PTHR46082:SF11">
    <property type="entry name" value="AAA+ ATPASE DOMAIN-CONTAINING PROTEIN-RELATED"/>
    <property type="match status" value="1"/>
</dbReference>
<evidence type="ECO:0000256" key="1">
    <source>
        <dbReference type="ARBA" id="ARBA00022737"/>
    </source>
</evidence>
<proteinExistence type="predicted"/>
<dbReference type="Gene3D" id="3.40.50.1580">
    <property type="entry name" value="Nucleoside phosphorylase domain"/>
    <property type="match status" value="1"/>
</dbReference>
<evidence type="ECO:0000256" key="2">
    <source>
        <dbReference type="SAM" id="MobiDB-lite"/>
    </source>
</evidence>
<feature type="region of interest" description="Disordered" evidence="2">
    <location>
        <begin position="1"/>
        <end position="30"/>
    </location>
</feature>
<dbReference type="AlphaFoldDB" id="A0A8H6KQQ0"/>
<dbReference type="OrthoDB" id="194358at2759"/>
<dbReference type="Pfam" id="PF24883">
    <property type="entry name" value="NPHP3_N"/>
    <property type="match status" value="1"/>
</dbReference>
<dbReference type="InterPro" id="IPR056884">
    <property type="entry name" value="NPHP3-like_N"/>
</dbReference>
<accession>A0A8H6KQQ0</accession>
<dbReference type="Gene3D" id="3.40.50.300">
    <property type="entry name" value="P-loop containing nucleotide triphosphate hydrolases"/>
    <property type="match status" value="1"/>
</dbReference>
<sequence>MASSTTLYDDEHARPPRRKHTFHDDDDDGYIQSSKRQRTFLNEPHNVQSASVNNSSVPRHEQYTVAWICALHIEMAAAEAMLDEAHDTLLTDAEDTNTYTLGRVGSHNVVIAGLPTGQYGTNNAANVVSNLKKSFPSIRVGLMVGIGGGAPSKCDIRLGDVVGTRVMQCDLRKSVGGVSISMIVEERFEHNANYRRPTSPDELFPATYEHLSTNSDCSECDLSTLVPRAVRDCPSIHYGAIASGNQVMRSASQRDSIAQELDIICFEMEAAGIMDVIPRLPIRGICDHADSHKNKIWQKYAAATAAAYARELLAVLSTSETRSYTHFEDSSQNQMAIERKQLLEVLKFDQLESREKTIKAAHAKTCQWLLEDPNYRARLDPEKLIIHDGFLWIRGKPGAGKSTIMKFAYSNMRKRRRKETVTAAFFFNARGESLERSVEGMYRSLLIQVLQGFPELQLLSSDDNPITEPEDACPPLEVLKELFQSAVLSLGQRRLTCFIDALDECDEQQVIDMIETFEDLAERSTATGIPFRVCFSSRHYPYITIRKGVEFTLENRPGHSQDLANYATSRFRVTDANLSSELKHELVEKASGVFLWLALVVDILNKEYARGGMALRKTLEKIPSDLHDLFKDMLRRDDANKEQLLLSVLWILCARRPLHPSEFSHAIWAGVSLQGLADTDPPDVKISDTDMHSD</sequence>
<dbReference type="InterPro" id="IPR027417">
    <property type="entry name" value="P-loop_NTPase"/>
</dbReference>
<comment type="caution">
    <text evidence="4">The sequence shown here is derived from an EMBL/GenBank/DDBJ whole genome shotgun (WGS) entry which is preliminary data.</text>
</comment>
<dbReference type="PANTHER" id="PTHR46082">
    <property type="entry name" value="ATP/GTP-BINDING PROTEIN-RELATED"/>
    <property type="match status" value="1"/>
</dbReference>
<organism evidence="4 5">
    <name type="scientific">Colletotrichum musicola</name>
    <dbReference type="NCBI Taxonomy" id="2175873"/>
    <lineage>
        <taxon>Eukaryota</taxon>
        <taxon>Fungi</taxon>
        <taxon>Dikarya</taxon>
        <taxon>Ascomycota</taxon>
        <taxon>Pezizomycotina</taxon>
        <taxon>Sordariomycetes</taxon>
        <taxon>Hypocreomycetidae</taxon>
        <taxon>Glomerellales</taxon>
        <taxon>Glomerellaceae</taxon>
        <taxon>Colletotrichum</taxon>
        <taxon>Colletotrichum orchidearum species complex</taxon>
    </lineage>
</organism>